<accession>A0AAD6SL94</accession>
<keyword evidence="1" id="KW-0732">Signal</keyword>
<feature type="non-terminal residue" evidence="2">
    <location>
        <position position="75"/>
    </location>
</feature>
<evidence type="ECO:0008006" key="4">
    <source>
        <dbReference type="Google" id="ProtNLM"/>
    </source>
</evidence>
<comment type="caution">
    <text evidence="2">The sequence shown here is derived from an EMBL/GenBank/DDBJ whole genome shotgun (WGS) entry which is preliminary data.</text>
</comment>
<evidence type="ECO:0000256" key="1">
    <source>
        <dbReference type="SAM" id="SignalP"/>
    </source>
</evidence>
<dbReference type="AlphaFoldDB" id="A0AAD6SL94"/>
<evidence type="ECO:0000313" key="3">
    <source>
        <dbReference type="Proteomes" id="UP001218188"/>
    </source>
</evidence>
<feature type="chain" id="PRO_5042093066" description="Secreted protein" evidence="1">
    <location>
        <begin position="20"/>
        <end position="75"/>
    </location>
</feature>
<dbReference type="Proteomes" id="UP001218188">
    <property type="component" value="Unassembled WGS sequence"/>
</dbReference>
<keyword evidence="3" id="KW-1185">Reference proteome</keyword>
<organism evidence="2 3">
    <name type="scientific">Mycena alexandri</name>
    <dbReference type="NCBI Taxonomy" id="1745969"/>
    <lineage>
        <taxon>Eukaryota</taxon>
        <taxon>Fungi</taxon>
        <taxon>Dikarya</taxon>
        <taxon>Basidiomycota</taxon>
        <taxon>Agaricomycotina</taxon>
        <taxon>Agaricomycetes</taxon>
        <taxon>Agaricomycetidae</taxon>
        <taxon>Agaricales</taxon>
        <taxon>Marasmiineae</taxon>
        <taxon>Mycenaceae</taxon>
        <taxon>Mycena</taxon>
    </lineage>
</organism>
<name>A0AAD6SL94_9AGAR</name>
<evidence type="ECO:0000313" key="2">
    <source>
        <dbReference type="EMBL" id="KAJ7028803.1"/>
    </source>
</evidence>
<proteinExistence type="predicted"/>
<gene>
    <name evidence="2" type="ORF">C8F04DRAFT_1118018</name>
</gene>
<sequence>MGFWLGAAVPVALVRKAYLTVIHTTGASSSTNPSSPPARSAGASMCFRPTFLARLQCWRYTRRDSGVYSVEKTLP</sequence>
<feature type="signal peptide" evidence="1">
    <location>
        <begin position="1"/>
        <end position="19"/>
    </location>
</feature>
<reference evidence="2" key="1">
    <citation type="submission" date="2023-03" db="EMBL/GenBank/DDBJ databases">
        <title>Massive genome expansion in bonnet fungi (Mycena s.s.) driven by repeated elements and novel gene families across ecological guilds.</title>
        <authorList>
            <consortium name="Lawrence Berkeley National Laboratory"/>
            <person name="Harder C.B."/>
            <person name="Miyauchi S."/>
            <person name="Viragh M."/>
            <person name="Kuo A."/>
            <person name="Thoen E."/>
            <person name="Andreopoulos B."/>
            <person name="Lu D."/>
            <person name="Skrede I."/>
            <person name="Drula E."/>
            <person name="Henrissat B."/>
            <person name="Morin E."/>
            <person name="Kohler A."/>
            <person name="Barry K."/>
            <person name="LaButti K."/>
            <person name="Morin E."/>
            <person name="Salamov A."/>
            <person name="Lipzen A."/>
            <person name="Mereny Z."/>
            <person name="Hegedus B."/>
            <person name="Baldrian P."/>
            <person name="Stursova M."/>
            <person name="Weitz H."/>
            <person name="Taylor A."/>
            <person name="Grigoriev I.V."/>
            <person name="Nagy L.G."/>
            <person name="Martin F."/>
            <person name="Kauserud H."/>
        </authorList>
    </citation>
    <scope>NUCLEOTIDE SEQUENCE</scope>
    <source>
        <strain evidence="2">CBHHK200</strain>
    </source>
</reference>
<dbReference type="EMBL" id="JARJCM010000108">
    <property type="protein sequence ID" value="KAJ7028803.1"/>
    <property type="molecule type" value="Genomic_DNA"/>
</dbReference>
<protein>
    <recommendedName>
        <fullName evidence="4">Secreted protein</fullName>
    </recommendedName>
</protein>